<gene>
    <name evidence="2" type="ORF">J2S11_001121</name>
</gene>
<comment type="caution">
    <text evidence="2">The sequence shown here is derived from an EMBL/GenBank/DDBJ whole genome shotgun (WGS) entry which is preliminary data.</text>
</comment>
<dbReference type="RefSeq" id="WP_343834731.1">
    <property type="nucleotide sequence ID" value="NZ_BAAADK010000045.1"/>
</dbReference>
<keyword evidence="1" id="KW-0472">Membrane</keyword>
<keyword evidence="3" id="KW-1185">Reference proteome</keyword>
<dbReference type="Proteomes" id="UP001235840">
    <property type="component" value="Unassembled WGS sequence"/>
</dbReference>
<evidence type="ECO:0008006" key="4">
    <source>
        <dbReference type="Google" id="ProtNLM"/>
    </source>
</evidence>
<feature type="transmembrane region" description="Helical" evidence="1">
    <location>
        <begin position="29"/>
        <end position="55"/>
    </location>
</feature>
<feature type="transmembrane region" description="Helical" evidence="1">
    <location>
        <begin position="67"/>
        <end position="87"/>
    </location>
</feature>
<proteinExistence type="predicted"/>
<accession>A0ABT9VW63</accession>
<evidence type="ECO:0000313" key="3">
    <source>
        <dbReference type="Proteomes" id="UP001235840"/>
    </source>
</evidence>
<dbReference type="EMBL" id="JAUSTY010000004">
    <property type="protein sequence ID" value="MDQ0165221.1"/>
    <property type="molecule type" value="Genomic_DNA"/>
</dbReference>
<protein>
    <recommendedName>
        <fullName evidence="4">Yip1 domain-containing protein</fullName>
    </recommendedName>
</protein>
<reference evidence="2 3" key="1">
    <citation type="submission" date="2023-07" db="EMBL/GenBank/DDBJ databases">
        <title>Genomic Encyclopedia of Type Strains, Phase IV (KMG-IV): sequencing the most valuable type-strain genomes for metagenomic binning, comparative biology and taxonomic classification.</title>
        <authorList>
            <person name="Goeker M."/>
        </authorList>
    </citation>
    <scope>NUCLEOTIDE SEQUENCE [LARGE SCALE GENOMIC DNA]</scope>
    <source>
        <strain evidence="2 3">DSM 12751</strain>
    </source>
</reference>
<sequence>MLMEVSTRILVNCINERDDMVVREQVPWFVTYIILPLTIPFTTFFSVLALIGLYAQIYKKELNKSSVIGGIVLFLILLLTIIIPRIYK</sequence>
<evidence type="ECO:0000256" key="1">
    <source>
        <dbReference type="SAM" id="Phobius"/>
    </source>
</evidence>
<name>A0ABT9VW63_9BACI</name>
<keyword evidence="1" id="KW-0812">Transmembrane</keyword>
<organism evidence="2 3">
    <name type="scientific">Caldalkalibacillus horti</name>
    <dbReference type="NCBI Taxonomy" id="77523"/>
    <lineage>
        <taxon>Bacteria</taxon>
        <taxon>Bacillati</taxon>
        <taxon>Bacillota</taxon>
        <taxon>Bacilli</taxon>
        <taxon>Bacillales</taxon>
        <taxon>Bacillaceae</taxon>
        <taxon>Caldalkalibacillus</taxon>
    </lineage>
</organism>
<evidence type="ECO:0000313" key="2">
    <source>
        <dbReference type="EMBL" id="MDQ0165221.1"/>
    </source>
</evidence>
<keyword evidence="1" id="KW-1133">Transmembrane helix</keyword>